<keyword evidence="2" id="KW-0802">TPR repeat</keyword>
<evidence type="ECO:0000313" key="3">
    <source>
        <dbReference type="EMBL" id="KRT86106.1"/>
    </source>
</evidence>
<accession>A0A0T6BFL9</accession>
<dbReference type="GO" id="GO:0006401">
    <property type="term" value="P:RNA catabolic process"/>
    <property type="evidence" value="ECO:0007669"/>
    <property type="project" value="InterPro"/>
</dbReference>
<dbReference type="OrthoDB" id="421075at2759"/>
<dbReference type="InterPro" id="IPR011990">
    <property type="entry name" value="TPR-like_helical_dom_sf"/>
</dbReference>
<sequence length="102" mass="11521">MLGLLRERMGLKMGAVQAFRSALRLAEPSIRDKVYVNYGRSLVESGKYTQAVEIFQNVKEATFNSGSGLALALFKDKQYEESYASYESALHWLTEDQGFQSE</sequence>
<dbReference type="InterPro" id="IPR019734">
    <property type="entry name" value="TPR_rpt"/>
</dbReference>
<comment type="caution">
    <text evidence="3">The sequence shown here is derived from an EMBL/GenBank/DDBJ whole genome shotgun (WGS) entry which is preliminary data.</text>
</comment>
<organism evidence="3 4">
    <name type="scientific">Oryctes borbonicus</name>
    <dbReference type="NCBI Taxonomy" id="1629725"/>
    <lineage>
        <taxon>Eukaryota</taxon>
        <taxon>Metazoa</taxon>
        <taxon>Ecdysozoa</taxon>
        <taxon>Arthropoda</taxon>
        <taxon>Hexapoda</taxon>
        <taxon>Insecta</taxon>
        <taxon>Pterygota</taxon>
        <taxon>Neoptera</taxon>
        <taxon>Endopterygota</taxon>
        <taxon>Coleoptera</taxon>
        <taxon>Polyphaga</taxon>
        <taxon>Scarabaeiformia</taxon>
        <taxon>Scarabaeidae</taxon>
        <taxon>Dynastinae</taxon>
        <taxon>Oryctes</taxon>
    </lineage>
</organism>
<feature type="non-terminal residue" evidence="3">
    <location>
        <position position="102"/>
    </location>
</feature>
<reference evidence="3 4" key="1">
    <citation type="submission" date="2015-09" db="EMBL/GenBank/DDBJ databases">
        <title>Draft genome of the scarab beetle Oryctes borbonicus.</title>
        <authorList>
            <person name="Meyer J.M."/>
            <person name="Markov G.V."/>
            <person name="Baskaran P."/>
            <person name="Herrmann M."/>
            <person name="Sommer R.J."/>
            <person name="Roedelsperger C."/>
        </authorList>
    </citation>
    <scope>NUCLEOTIDE SEQUENCE [LARGE SCALE GENOMIC DNA]</scope>
    <source>
        <strain evidence="3">OB123</strain>
        <tissue evidence="3">Whole animal</tissue>
    </source>
</reference>
<name>A0A0T6BFL9_9SCAR</name>
<evidence type="ECO:0000256" key="2">
    <source>
        <dbReference type="ARBA" id="ARBA00022803"/>
    </source>
</evidence>
<dbReference type="EMBL" id="LJIG01000834">
    <property type="protein sequence ID" value="KRT86106.1"/>
    <property type="molecule type" value="Genomic_DNA"/>
</dbReference>
<keyword evidence="4" id="KW-1185">Reference proteome</keyword>
<proteinExistence type="predicted"/>
<keyword evidence="1" id="KW-0677">Repeat</keyword>
<dbReference type="Gene3D" id="1.25.40.10">
    <property type="entry name" value="Tetratricopeptide repeat domain"/>
    <property type="match status" value="1"/>
</dbReference>
<protein>
    <submittedName>
        <fullName evidence="3">Anaphase-promoting complex subunit 3 protein</fullName>
    </submittedName>
</protein>
<dbReference type="AlphaFoldDB" id="A0A0T6BFL9"/>
<dbReference type="Pfam" id="PF13181">
    <property type="entry name" value="TPR_8"/>
    <property type="match status" value="1"/>
</dbReference>
<dbReference type="InterPro" id="IPR039226">
    <property type="entry name" value="Ski3/TTC37"/>
</dbReference>
<dbReference type="PANTHER" id="PTHR15704:SF7">
    <property type="entry name" value="SUPERKILLER COMPLEX PROTEIN 3"/>
    <property type="match status" value="1"/>
</dbReference>
<gene>
    <name evidence="3" type="ORF">AMK59_2702</name>
</gene>
<dbReference type="Proteomes" id="UP000051574">
    <property type="component" value="Unassembled WGS sequence"/>
</dbReference>
<evidence type="ECO:0000256" key="1">
    <source>
        <dbReference type="ARBA" id="ARBA00022737"/>
    </source>
</evidence>
<dbReference type="GO" id="GO:0055087">
    <property type="term" value="C:Ski complex"/>
    <property type="evidence" value="ECO:0007669"/>
    <property type="project" value="InterPro"/>
</dbReference>
<evidence type="ECO:0000313" key="4">
    <source>
        <dbReference type="Proteomes" id="UP000051574"/>
    </source>
</evidence>
<dbReference type="SUPFAM" id="SSF48452">
    <property type="entry name" value="TPR-like"/>
    <property type="match status" value="1"/>
</dbReference>
<dbReference type="PANTHER" id="PTHR15704">
    <property type="entry name" value="SUPERKILLER 3 PROTEIN-RELATED"/>
    <property type="match status" value="1"/>
</dbReference>